<dbReference type="InterPro" id="IPR011278">
    <property type="entry name" value="2-MeCitrate/Citrate_synth_II"/>
</dbReference>
<name>A0A0U2YMK5_9BACL</name>
<evidence type="ECO:0000256" key="7">
    <source>
        <dbReference type="PIRSR" id="PIRSR001369-1"/>
    </source>
</evidence>
<comment type="catalytic activity">
    <reaction evidence="5">
        <text>oxaloacetate + acetyl-CoA + H2O = citrate + CoA + H(+)</text>
        <dbReference type="Rhea" id="RHEA:16845"/>
        <dbReference type="ChEBI" id="CHEBI:15377"/>
        <dbReference type="ChEBI" id="CHEBI:15378"/>
        <dbReference type="ChEBI" id="CHEBI:16452"/>
        <dbReference type="ChEBI" id="CHEBI:16947"/>
        <dbReference type="ChEBI" id="CHEBI:57287"/>
        <dbReference type="ChEBI" id="CHEBI:57288"/>
        <dbReference type="EC" id="2.3.3.16"/>
    </reaction>
</comment>
<evidence type="ECO:0000256" key="4">
    <source>
        <dbReference type="ARBA" id="ARBA00022679"/>
    </source>
</evidence>
<reference evidence="9" key="1">
    <citation type="submission" date="2016-01" db="EMBL/GenBank/DDBJ databases">
        <title>Complete genome of Planococcus rifietoensis type strain M8.</title>
        <authorList>
            <person name="See-Too W.S."/>
        </authorList>
    </citation>
    <scope>NUCLEOTIDE SEQUENCE [LARGE SCALE GENOMIC DNA]</scope>
    <source>
        <strain evidence="9">M8</strain>
    </source>
</reference>
<dbReference type="PANTHER" id="PTHR11739">
    <property type="entry name" value="CITRATE SYNTHASE"/>
    <property type="match status" value="1"/>
</dbReference>
<evidence type="ECO:0000256" key="1">
    <source>
        <dbReference type="ARBA" id="ARBA00004751"/>
    </source>
</evidence>
<evidence type="ECO:0000256" key="3">
    <source>
        <dbReference type="ARBA" id="ARBA00022532"/>
    </source>
</evidence>
<evidence type="ECO:0000256" key="8">
    <source>
        <dbReference type="RuleBase" id="RU003406"/>
    </source>
</evidence>
<keyword evidence="4 6" id="KW-0808">Transferase</keyword>
<dbReference type="PANTHER" id="PTHR11739:SF4">
    <property type="entry name" value="CITRATE SYNTHASE, PEROXISOMAL"/>
    <property type="match status" value="1"/>
</dbReference>
<dbReference type="InterPro" id="IPR016142">
    <property type="entry name" value="Citrate_synth-like_lrg_a-sub"/>
</dbReference>
<dbReference type="EMBL" id="CP013659">
    <property type="protein sequence ID" value="ALS73965.1"/>
    <property type="molecule type" value="Genomic_DNA"/>
</dbReference>
<keyword evidence="3" id="KW-0816">Tricarboxylic acid cycle</keyword>
<dbReference type="STRING" id="200991.AUC31_01275"/>
<evidence type="ECO:0000313" key="10">
    <source>
        <dbReference type="Proteomes" id="UP000067683"/>
    </source>
</evidence>
<dbReference type="InterPro" id="IPR036969">
    <property type="entry name" value="Citrate_synthase_sf"/>
</dbReference>
<dbReference type="Pfam" id="PF00285">
    <property type="entry name" value="Citrate_synt"/>
    <property type="match status" value="1"/>
</dbReference>
<keyword evidence="10" id="KW-1185">Reference proteome</keyword>
<dbReference type="InterPro" id="IPR002020">
    <property type="entry name" value="Citrate_synthase"/>
</dbReference>
<dbReference type="FunFam" id="1.10.230.10:FF:000003">
    <property type="entry name" value="Citrate synthase"/>
    <property type="match status" value="1"/>
</dbReference>
<evidence type="ECO:0000313" key="9">
    <source>
        <dbReference type="EMBL" id="ALS73965.1"/>
    </source>
</evidence>
<dbReference type="RefSeq" id="WP_058380673.1">
    <property type="nucleotide sequence ID" value="NZ_CP013659.2"/>
</dbReference>
<dbReference type="SUPFAM" id="SSF48256">
    <property type="entry name" value="Citrate synthase"/>
    <property type="match status" value="1"/>
</dbReference>
<dbReference type="CDD" id="cd06110">
    <property type="entry name" value="BSuCS-II_like"/>
    <property type="match status" value="1"/>
</dbReference>
<proteinExistence type="inferred from homology"/>
<feature type="active site" evidence="7">
    <location>
        <position position="309"/>
    </location>
</feature>
<comment type="pathway">
    <text evidence="1">Carbohydrate metabolism; tricarboxylic acid cycle; isocitrate from oxaloacetate: step 1/2.</text>
</comment>
<accession>A0A0U2YMK5</accession>
<organism evidence="9 10">
    <name type="scientific">Planococcus rifietoensis</name>
    <dbReference type="NCBI Taxonomy" id="200991"/>
    <lineage>
        <taxon>Bacteria</taxon>
        <taxon>Bacillati</taxon>
        <taxon>Bacillota</taxon>
        <taxon>Bacilli</taxon>
        <taxon>Bacillales</taxon>
        <taxon>Caryophanaceae</taxon>
        <taxon>Planococcus</taxon>
    </lineage>
</organism>
<evidence type="ECO:0000256" key="5">
    <source>
        <dbReference type="ARBA" id="ARBA00049288"/>
    </source>
</evidence>
<protein>
    <recommendedName>
        <fullName evidence="6">Citrate synthase</fullName>
    </recommendedName>
</protein>
<evidence type="ECO:0000256" key="2">
    <source>
        <dbReference type="ARBA" id="ARBA00010566"/>
    </source>
</evidence>
<dbReference type="InterPro" id="IPR016143">
    <property type="entry name" value="Citrate_synth-like_sm_a-sub"/>
</dbReference>
<dbReference type="InterPro" id="IPR024176">
    <property type="entry name" value="Citrate_synthase_bac-typ"/>
</dbReference>
<evidence type="ECO:0000256" key="6">
    <source>
        <dbReference type="PIRNR" id="PIRNR001369"/>
    </source>
</evidence>
<sequence>MTATTKGLEGVVATQSAISSIIDDTLTYVGYNIDDLADNASFEEVIYLLWHQRLPKADELAELKQQLADNMAVPQAVLDHFKTYDIKHVHPMAALRTAVSMLGLFDEEAEVMEDAANYRKAIKIQAKISTLVTAFGRIRAGKEPIQPKTDYSFAANFLYMLSGEEPKDIEVEAFNKALVLHADHELNASTFTARVAVATLSDVYSGVTAAIGALKGPLHGGANEQVMKMLTEIGSVDNVEPVIKEKLANKEKIMGFGHRVYQKGDPRAKHLCEMSQKLTELRGESKWYDMSVKIEELVTSEKPLPPNVDFYSASVYHSLNIEHDLFTPIFAVSRASGWLAHILEQYSNNRLIRPRAEYIGPGMQTYVSVEER</sequence>
<dbReference type="GO" id="GO:0006099">
    <property type="term" value="P:tricarboxylic acid cycle"/>
    <property type="evidence" value="ECO:0007669"/>
    <property type="project" value="UniProtKB-UniPathway"/>
</dbReference>
<dbReference type="Proteomes" id="UP000067683">
    <property type="component" value="Chromosome"/>
</dbReference>
<dbReference type="GO" id="GO:0005829">
    <property type="term" value="C:cytosol"/>
    <property type="evidence" value="ECO:0007669"/>
    <property type="project" value="TreeGrafter"/>
</dbReference>
<dbReference type="PRINTS" id="PR00143">
    <property type="entry name" value="CITRTSNTHASE"/>
</dbReference>
<dbReference type="OrthoDB" id="9800864at2"/>
<dbReference type="UniPathway" id="UPA00223"/>
<dbReference type="GO" id="GO:0005975">
    <property type="term" value="P:carbohydrate metabolic process"/>
    <property type="evidence" value="ECO:0007669"/>
    <property type="project" value="TreeGrafter"/>
</dbReference>
<dbReference type="PROSITE" id="PS00480">
    <property type="entry name" value="CITRATE_SYNTHASE"/>
    <property type="match status" value="1"/>
</dbReference>
<gene>
    <name evidence="9" type="ORF">AUC31_01275</name>
</gene>
<dbReference type="NCBIfam" id="TIGR01800">
    <property type="entry name" value="cit_synth_II"/>
    <property type="match status" value="1"/>
</dbReference>
<dbReference type="AlphaFoldDB" id="A0A0U2YMK5"/>
<dbReference type="InterPro" id="IPR019810">
    <property type="entry name" value="Citrate_synthase_AS"/>
</dbReference>
<dbReference type="PIRSF" id="PIRSF001369">
    <property type="entry name" value="Citrate_synth"/>
    <property type="match status" value="1"/>
</dbReference>
<dbReference type="NCBIfam" id="NF010637">
    <property type="entry name" value="PRK14034.1"/>
    <property type="match status" value="1"/>
</dbReference>
<feature type="active site" evidence="7">
    <location>
        <position position="258"/>
    </location>
</feature>
<dbReference type="Gene3D" id="1.10.580.10">
    <property type="entry name" value="Citrate Synthase, domain 1"/>
    <property type="match status" value="1"/>
</dbReference>
<dbReference type="GO" id="GO:0036440">
    <property type="term" value="F:citrate synthase activity"/>
    <property type="evidence" value="ECO:0007669"/>
    <property type="project" value="UniProtKB-EC"/>
</dbReference>
<dbReference type="KEGG" id="prt:AUC31_01275"/>
<dbReference type="NCBIfam" id="NF010638">
    <property type="entry name" value="PRK14035.1"/>
    <property type="match status" value="1"/>
</dbReference>
<dbReference type="Gene3D" id="1.10.230.10">
    <property type="entry name" value="Cytochrome P450-Terp, domain 2"/>
    <property type="match status" value="1"/>
</dbReference>
<comment type="similarity">
    <text evidence="2 6 8">Belongs to the citrate synthase family.</text>
</comment>